<proteinExistence type="predicted"/>
<dbReference type="InterPro" id="IPR029526">
    <property type="entry name" value="PGBD"/>
</dbReference>
<sequence>MKWYEELGSDCSDIEADCDENHVILDSEHKADSKMSSEVEEETNEFNRERENEEMLEEENSREIEDSDGENDNKKYYYGKNRYKWSSEPATSIRRRRAQENIVGKNAPNMIKKTSPTLKDLDKIELYAFLGLLAFTSLFKSNNESISTLFATNGTGREMIRCIMSKERFAFLLTCLRFDNPEDRIMRRFSDSAAPITEIFELFVKNCQTSYVLGDSGKNSDGNYLSAEDKKYSKPTQAVLYLTKPLYHTNRSVTFDNWFTSIELVKILKEKGLTCIGDDLNSKKPYIITDYNSTKGGVDALDEKCAKFSCNRRTCRWPMAIFYQLFDISTVNAYIMYESYRDNNLLQRSVFLEKLAFQLVTPELEHSSTNPYIQRNLRLTILRILDNPEGENHETKLEKLEKKKNCFLCPYKLKRRTAYLCFNCQKPICLECAKKMCPECTQNT</sequence>
<evidence type="ECO:0000256" key="1">
    <source>
        <dbReference type="SAM" id="MobiDB-lite"/>
    </source>
</evidence>
<feature type="compositionally biased region" description="Basic and acidic residues" evidence="1">
    <location>
        <begin position="45"/>
        <end position="64"/>
    </location>
</feature>
<keyword evidence="4" id="KW-1185">Reference proteome</keyword>
<dbReference type="Pfam" id="PF13843">
    <property type="entry name" value="DDE_Tnp_1_7"/>
    <property type="match status" value="3"/>
</dbReference>
<evidence type="ECO:0000313" key="4">
    <source>
        <dbReference type="Proteomes" id="UP001162156"/>
    </source>
</evidence>
<evidence type="ECO:0000259" key="2">
    <source>
        <dbReference type="Pfam" id="PF13843"/>
    </source>
</evidence>
<feature type="region of interest" description="Disordered" evidence="1">
    <location>
        <begin position="29"/>
        <end position="73"/>
    </location>
</feature>
<dbReference type="AlphaFoldDB" id="A0AAV8YKT7"/>
<accession>A0AAV8YKT7</accession>
<dbReference type="PANTHER" id="PTHR46599:SF6">
    <property type="entry name" value="DUAL SPECIFICITY PHOSPHATASE 26"/>
    <property type="match status" value="1"/>
</dbReference>
<protein>
    <recommendedName>
        <fullName evidence="2">PiggyBac transposable element-derived protein domain-containing protein</fullName>
    </recommendedName>
</protein>
<dbReference type="Proteomes" id="UP001162156">
    <property type="component" value="Unassembled WGS sequence"/>
</dbReference>
<comment type="caution">
    <text evidence="3">The sequence shown here is derived from an EMBL/GenBank/DDBJ whole genome shotgun (WGS) entry which is preliminary data.</text>
</comment>
<gene>
    <name evidence="3" type="ORF">NQ314_007709</name>
</gene>
<dbReference type="PANTHER" id="PTHR46599">
    <property type="entry name" value="PIGGYBAC TRANSPOSABLE ELEMENT-DERIVED PROTEIN 4"/>
    <property type="match status" value="1"/>
</dbReference>
<feature type="domain" description="PiggyBac transposable element-derived protein" evidence="2">
    <location>
        <begin position="283"/>
        <end position="334"/>
    </location>
</feature>
<reference evidence="3" key="1">
    <citation type="journal article" date="2023" name="Insect Mol. Biol.">
        <title>Genome sequencing provides insights into the evolution of gene families encoding plant cell wall-degrading enzymes in longhorned beetles.</title>
        <authorList>
            <person name="Shin N.R."/>
            <person name="Okamura Y."/>
            <person name="Kirsch R."/>
            <person name="Pauchet Y."/>
        </authorList>
    </citation>
    <scope>NUCLEOTIDE SEQUENCE</scope>
    <source>
        <strain evidence="3">RBIC_L_NR</strain>
    </source>
</reference>
<evidence type="ECO:0000313" key="3">
    <source>
        <dbReference type="EMBL" id="KAJ8951169.1"/>
    </source>
</evidence>
<feature type="domain" description="PiggyBac transposable element-derived protein" evidence="2">
    <location>
        <begin position="110"/>
        <end position="215"/>
    </location>
</feature>
<dbReference type="EMBL" id="JANEYF010002130">
    <property type="protein sequence ID" value="KAJ8951169.1"/>
    <property type="molecule type" value="Genomic_DNA"/>
</dbReference>
<feature type="domain" description="PiggyBac transposable element-derived protein" evidence="2">
    <location>
        <begin position="230"/>
        <end position="277"/>
    </location>
</feature>
<name>A0AAV8YKT7_9CUCU</name>
<organism evidence="3 4">
    <name type="scientific">Rhamnusium bicolor</name>
    <dbReference type="NCBI Taxonomy" id="1586634"/>
    <lineage>
        <taxon>Eukaryota</taxon>
        <taxon>Metazoa</taxon>
        <taxon>Ecdysozoa</taxon>
        <taxon>Arthropoda</taxon>
        <taxon>Hexapoda</taxon>
        <taxon>Insecta</taxon>
        <taxon>Pterygota</taxon>
        <taxon>Neoptera</taxon>
        <taxon>Endopterygota</taxon>
        <taxon>Coleoptera</taxon>
        <taxon>Polyphaga</taxon>
        <taxon>Cucujiformia</taxon>
        <taxon>Chrysomeloidea</taxon>
        <taxon>Cerambycidae</taxon>
        <taxon>Lepturinae</taxon>
        <taxon>Rhagiini</taxon>
        <taxon>Rhamnusium</taxon>
    </lineage>
</organism>